<dbReference type="KEGG" id="nah:F5544_01265"/>
<proteinExistence type="inferred from homology"/>
<dbReference type="GO" id="GO:0005886">
    <property type="term" value="C:plasma membrane"/>
    <property type="evidence" value="ECO:0007669"/>
    <property type="project" value="UniProtKB-SubCell"/>
</dbReference>
<feature type="transmembrane region" description="Helical" evidence="1">
    <location>
        <begin position="48"/>
        <end position="70"/>
    </location>
</feature>
<comment type="subcellular location">
    <subcellularLocation>
        <location evidence="1">Cell membrane</location>
        <topology evidence="1">Multi-pass membrane protein</topology>
    </subcellularLocation>
</comment>
<protein>
    <recommendedName>
        <fullName evidence="1">Probable queuosine precursor transporter</fullName>
        <shortName evidence="1">Q precursor transporter</shortName>
    </recommendedName>
</protein>
<keyword evidence="1" id="KW-0813">Transport</keyword>
<sequence length="271" mass="29555">MHRTRGTPAELASVSETRTPVDVDEGSGHPAAEHAAFADAAGGYYTPIVAVFTATLIISNICATKGVAFFTGHTVAWGPFQVLPINTDGAFFLFPLAYVIGDVLSEVYGFRATRRAVYYGFACLLLMVGCFWIAIGLPAADFYENQAAFRTVVGTTPQLVLAGLAGYFIGQFLNSVTLVLIKERTKEKHLWARLLGSTVAGEFGDTLVFCSIAATAIGIHTWPDFLNYLIVGFLWKTLVEMMILPISYRCIAFLKKREPSYAPRPTSALYN</sequence>
<dbReference type="PANTHER" id="PTHR34300:SF2">
    <property type="entry name" value="QUEUOSINE PRECURSOR TRANSPORTER-RELATED"/>
    <property type="match status" value="1"/>
</dbReference>
<dbReference type="GO" id="GO:0022857">
    <property type="term" value="F:transmembrane transporter activity"/>
    <property type="evidence" value="ECO:0007669"/>
    <property type="project" value="UniProtKB-UniRule"/>
</dbReference>
<evidence type="ECO:0000313" key="4">
    <source>
        <dbReference type="Proteomes" id="UP000503540"/>
    </source>
</evidence>
<comment type="function">
    <text evidence="1">Involved in the import of queuosine (Q) precursors, required for Q precursor salvage.</text>
</comment>
<feature type="region of interest" description="Disordered" evidence="2">
    <location>
        <begin position="1"/>
        <end position="28"/>
    </location>
</feature>
<feature type="transmembrane region" description="Helical" evidence="1">
    <location>
        <begin position="225"/>
        <end position="248"/>
    </location>
</feature>
<evidence type="ECO:0000256" key="2">
    <source>
        <dbReference type="SAM" id="MobiDB-lite"/>
    </source>
</evidence>
<dbReference type="PANTHER" id="PTHR34300">
    <property type="entry name" value="QUEUOSINE PRECURSOR TRANSPORTER-RELATED"/>
    <property type="match status" value="1"/>
</dbReference>
<keyword evidence="4" id="KW-1185">Reference proteome</keyword>
<dbReference type="AlphaFoldDB" id="A0A6G9Y4M4"/>
<dbReference type="Proteomes" id="UP000503540">
    <property type="component" value="Chromosome"/>
</dbReference>
<accession>A0A6G9Y4M4</accession>
<keyword evidence="1" id="KW-0812">Transmembrane</keyword>
<reference evidence="3 4" key="1">
    <citation type="journal article" date="2019" name="ACS Chem. Biol.">
        <title>Identification and Mobilization of a Cryptic Antibiotic Biosynthesis Gene Locus from a Human-Pathogenic Nocardia Isolate.</title>
        <authorList>
            <person name="Herisse M."/>
            <person name="Ishida K."/>
            <person name="Porter J.L."/>
            <person name="Howden B."/>
            <person name="Hertweck C."/>
            <person name="Stinear T.P."/>
            <person name="Pidot S.J."/>
        </authorList>
    </citation>
    <scope>NUCLEOTIDE SEQUENCE [LARGE SCALE GENOMIC DNA]</scope>
    <source>
        <strain evidence="3 4">AUSMDU00012717</strain>
    </source>
</reference>
<dbReference type="InterPro" id="IPR003744">
    <property type="entry name" value="YhhQ"/>
</dbReference>
<evidence type="ECO:0000256" key="1">
    <source>
        <dbReference type="HAMAP-Rule" id="MF_02088"/>
    </source>
</evidence>
<evidence type="ECO:0000313" key="3">
    <source>
        <dbReference type="EMBL" id="QIS08178.1"/>
    </source>
</evidence>
<comment type="similarity">
    <text evidence="1">Belongs to the vitamin uptake transporter (VUT/ECF) (TC 2.A.88) family. Q precursor transporter subfamily.</text>
</comment>
<keyword evidence="1" id="KW-1133">Transmembrane helix</keyword>
<feature type="transmembrane region" description="Helical" evidence="1">
    <location>
        <begin position="90"/>
        <end position="110"/>
    </location>
</feature>
<dbReference type="Pfam" id="PF02592">
    <property type="entry name" value="Vut_1"/>
    <property type="match status" value="1"/>
</dbReference>
<feature type="transmembrane region" description="Helical" evidence="1">
    <location>
        <begin position="159"/>
        <end position="181"/>
    </location>
</feature>
<keyword evidence="1" id="KW-1003">Cell membrane</keyword>
<gene>
    <name evidence="3" type="ORF">F5544_01265</name>
</gene>
<organism evidence="3 4">
    <name type="scientific">Nocardia arthritidis</name>
    <dbReference type="NCBI Taxonomy" id="228602"/>
    <lineage>
        <taxon>Bacteria</taxon>
        <taxon>Bacillati</taxon>
        <taxon>Actinomycetota</taxon>
        <taxon>Actinomycetes</taxon>
        <taxon>Mycobacteriales</taxon>
        <taxon>Nocardiaceae</taxon>
        <taxon>Nocardia</taxon>
    </lineage>
</organism>
<name>A0A6G9Y4M4_9NOCA</name>
<dbReference type="HAMAP" id="MF_02088">
    <property type="entry name" value="Q_prec_transport"/>
    <property type="match status" value="1"/>
</dbReference>
<keyword evidence="1" id="KW-0472">Membrane</keyword>
<dbReference type="NCBIfam" id="TIGR00697">
    <property type="entry name" value="queuosine precursor transporter"/>
    <property type="match status" value="1"/>
</dbReference>
<feature type="transmembrane region" description="Helical" evidence="1">
    <location>
        <begin position="117"/>
        <end position="139"/>
    </location>
</feature>
<dbReference type="EMBL" id="CP046172">
    <property type="protein sequence ID" value="QIS08178.1"/>
    <property type="molecule type" value="Genomic_DNA"/>
</dbReference>
<feature type="transmembrane region" description="Helical" evidence="1">
    <location>
        <begin position="193"/>
        <end position="219"/>
    </location>
</feature>